<dbReference type="Pfam" id="PF00501">
    <property type="entry name" value="AMP-binding"/>
    <property type="match status" value="2"/>
</dbReference>
<dbReference type="Pfam" id="PF13193">
    <property type="entry name" value="AMP-binding_C"/>
    <property type="match status" value="2"/>
</dbReference>
<dbReference type="PROSITE" id="PS50075">
    <property type="entry name" value="CARRIER"/>
    <property type="match status" value="5"/>
</dbReference>
<evidence type="ECO:0000313" key="6">
    <source>
        <dbReference type="Proteomes" id="UP000199361"/>
    </source>
</evidence>
<feature type="domain" description="Carrier" evidence="4">
    <location>
        <begin position="2437"/>
        <end position="2512"/>
    </location>
</feature>
<dbReference type="FunFam" id="1.10.1200.10:FF:000016">
    <property type="entry name" value="Non-ribosomal peptide synthase"/>
    <property type="match status" value="4"/>
</dbReference>
<dbReference type="CDD" id="cd05930">
    <property type="entry name" value="A_NRPS"/>
    <property type="match status" value="1"/>
</dbReference>
<dbReference type="Gene3D" id="3.40.50.1820">
    <property type="entry name" value="alpha/beta hydrolase"/>
    <property type="match status" value="1"/>
</dbReference>
<evidence type="ECO:0000256" key="2">
    <source>
        <dbReference type="ARBA" id="ARBA00022450"/>
    </source>
</evidence>
<accession>A0A1I0EMK0</accession>
<dbReference type="STRING" id="568860.SAMN05421811_103127"/>
<dbReference type="Gene3D" id="3.30.559.30">
    <property type="entry name" value="Nonribosomal peptide synthetase, condensation domain"/>
    <property type="match status" value="5"/>
</dbReference>
<dbReference type="InterPro" id="IPR020845">
    <property type="entry name" value="AMP-binding_CS"/>
</dbReference>
<dbReference type="Proteomes" id="UP000199361">
    <property type="component" value="Unassembled WGS sequence"/>
</dbReference>
<dbReference type="GO" id="GO:0072330">
    <property type="term" value="P:monocarboxylic acid biosynthetic process"/>
    <property type="evidence" value="ECO:0007669"/>
    <property type="project" value="UniProtKB-ARBA"/>
</dbReference>
<dbReference type="InterPro" id="IPR045851">
    <property type="entry name" value="AMP-bd_C_sf"/>
</dbReference>
<dbReference type="SUPFAM" id="SSF52777">
    <property type="entry name" value="CoA-dependent acyltransferases"/>
    <property type="match status" value="10"/>
</dbReference>
<dbReference type="GO" id="GO:0005829">
    <property type="term" value="C:cytosol"/>
    <property type="evidence" value="ECO:0007669"/>
    <property type="project" value="TreeGrafter"/>
</dbReference>
<gene>
    <name evidence="5" type="ORF">SAMN05421811_103127</name>
</gene>
<dbReference type="Gene3D" id="3.30.300.30">
    <property type="match status" value="2"/>
</dbReference>
<dbReference type="FunFam" id="3.30.300.30:FF:000010">
    <property type="entry name" value="Enterobactin synthetase component F"/>
    <property type="match status" value="1"/>
</dbReference>
<dbReference type="GO" id="GO:0044550">
    <property type="term" value="P:secondary metabolite biosynthetic process"/>
    <property type="evidence" value="ECO:0007669"/>
    <property type="project" value="UniProtKB-ARBA"/>
</dbReference>
<dbReference type="SUPFAM" id="SSF53474">
    <property type="entry name" value="alpha/beta-Hydrolases"/>
    <property type="match status" value="1"/>
</dbReference>
<dbReference type="InterPro" id="IPR000873">
    <property type="entry name" value="AMP-dep_synth/lig_dom"/>
</dbReference>
<dbReference type="InterPro" id="IPR025110">
    <property type="entry name" value="AMP-bd_C"/>
</dbReference>
<dbReference type="CDD" id="cd19543">
    <property type="entry name" value="DCL_NRPS"/>
    <property type="match status" value="1"/>
</dbReference>
<dbReference type="InterPro" id="IPR001031">
    <property type="entry name" value="Thioesterase"/>
</dbReference>
<dbReference type="EMBL" id="FOHX01000003">
    <property type="protein sequence ID" value="SET46699.1"/>
    <property type="molecule type" value="Genomic_DNA"/>
</dbReference>
<dbReference type="InterPro" id="IPR020802">
    <property type="entry name" value="TesA-like"/>
</dbReference>
<dbReference type="PROSITE" id="PS00455">
    <property type="entry name" value="AMP_BINDING"/>
    <property type="match status" value="2"/>
</dbReference>
<feature type="domain" description="Carrier" evidence="4">
    <location>
        <begin position="1439"/>
        <end position="1514"/>
    </location>
</feature>
<dbReference type="InterPro" id="IPR001242">
    <property type="entry name" value="Condensation_dom"/>
</dbReference>
<dbReference type="GO" id="GO:0031177">
    <property type="term" value="F:phosphopantetheine binding"/>
    <property type="evidence" value="ECO:0007669"/>
    <property type="project" value="InterPro"/>
</dbReference>
<evidence type="ECO:0000256" key="3">
    <source>
        <dbReference type="ARBA" id="ARBA00022553"/>
    </source>
</evidence>
<organism evidence="5 6">
    <name type="scientific">Nonomuraea wenchangensis</name>
    <dbReference type="NCBI Taxonomy" id="568860"/>
    <lineage>
        <taxon>Bacteria</taxon>
        <taxon>Bacillati</taxon>
        <taxon>Actinomycetota</taxon>
        <taxon>Actinomycetes</taxon>
        <taxon>Streptosporangiales</taxon>
        <taxon>Streptosporangiaceae</taxon>
        <taxon>Nonomuraea</taxon>
    </lineage>
</organism>
<protein>
    <submittedName>
        <fullName evidence="5">Amino acid adenylation domain-containing protein</fullName>
    </submittedName>
</protein>
<name>A0A1I0EMK0_9ACTN</name>
<dbReference type="PANTHER" id="PTHR45527:SF1">
    <property type="entry name" value="FATTY ACID SYNTHASE"/>
    <property type="match status" value="1"/>
</dbReference>
<dbReference type="NCBIfam" id="TIGR01733">
    <property type="entry name" value="AA-adenyl-dom"/>
    <property type="match status" value="2"/>
</dbReference>
<dbReference type="PANTHER" id="PTHR45527">
    <property type="entry name" value="NONRIBOSOMAL PEPTIDE SYNTHETASE"/>
    <property type="match status" value="1"/>
</dbReference>
<keyword evidence="6" id="KW-1185">Reference proteome</keyword>
<dbReference type="GO" id="GO:0043041">
    <property type="term" value="P:amino acid activation for nonribosomal peptide biosynthetic process"/>
    <property type="evidence" value="ECO:0007669"/>
    <property type="project" value="TreeGrafter"/>
</dbReference>
<feature type="domain" description="Carrier" evidence="4">
    <location>
        <begin position="3458"/>
        <end position="3533"/>
    </location>
</feature>
<dbReference type="GO" id="GO:0003824">
    <property type="term" value="F:catalytic activity"/>
    <property type="evidence" value="ECO:0007669"/>
    <property type="project" value="InterPro"/>
</dbReference>
<dbReference type="Pfam" id="PF00975">
    <property type="entry name" value="Thioesterase"/>
    <property type="match status" value="1"/>
</dbReference>
<reference evidence="5 6" key="1">
    <citation type="submission" date="2016-10" db="EMBL/GenBank/DDBJ databases">
        <authorList>
            <person name="de Groot N.N."/>
        </authorList>
    </citation>
    <scope>NUCLEOTIDE SEQUENCE [LARGE SCALE GENOMIC DNA]</scope>
    <source>
        <strain evidence="5 6">CGMCC 4.5598</strain>
    </source>
</reference>
<dbReference type="InterPro" id="IPR010071">
    <property type="entry name" value="AA_adenyl_dom"/>
</dbReference>
<keyword evidence="2" id="KW-0596">Phosphopantetheine</keyword>
<dbReference type="SUPFAM" id="SSF56801">
    <property type="entry name" value="Acetyl-CoA synthetase-like"/>
    <property type="match status" value="2"/>
</dbReference>
<dbReference type="FunFam" id="2.30.38.10:FF:000001">
    <property type="entry name" value="Non-ribosomal peptide synthetase PvdI"/>
    <property type="match status" value="1"/>
</dbReference>
<dbReference type="SUPFAM" id="SSF47336">
    <property type="entry name" value="ACP-like"/>
    <property type="match status" value="5"/>
</dbReference>
<dbReference type="InterPro" id="IPR009081">
    <property type="entry name" value="PP-bd_ACP"/>
</dbReference>
<dbReference type="CDD" id="cd19540">
    <property type="entry name" value="LCL_NRPS-like"/>
    <property type="match status" value="2"/>
</dbReference>
<dbReference type="InterPro" id="IPR006162">
    <property type="entry name" value="Ppantetheine_attach_site"/>
</dbReference>
<dbReference type="InterPro" id="IPR029058">
    <property type="entry name" value="AB_hydrolase_fold"/>
</dbReference>
<keyword evidence="3" id="KW-0597">Phosphoprotein</keyword>
<comment type="cofactor">
    <cofactor evidence="1">
        <name>pantetheine 4'-phosphate</name>
        <dbReference type="ChEBI" id="CHEBI:47942"/>
    </cofactor>
</comment>
<dbReference type="Gene3D" id="1.10.1200.10">
    <property type="entry name" value="ACP-like"/>
    <property type="match status" value="4"/>
</dbReference>
<evidence type="ECO:0000256" key="1">
    <source>
        <dbReference type="ARBA" id="ARBA00001957"/>
    </source>
</evidence>
<dbReference type="Gene3D" id="3.40.50.980">
    <property type="match status" value="4"/>
</dbReference>
<dbReference type="InterPro" id="IPR020806">
    <property type="entry name" value="PKS_PP-bd"/>
</dbReference>
<proteinExistence type="predicted"/>
<dbReference type="SMART" id="SM00824">
    <property type="entry name" value="PKS_TE"/>
    <property type="match status" value="1"/>
</dbReference>
<feature type="domain" description="Carrier" evidence="4">
    <location>
        <begin position="2941"/>
        <end position="3016"/>
    </location>
</feature>
<dbReference type="RefSeq" id="WP_091079255.1">
    <property type="nucleotide sequence ID" value="NZ_FOHX01000003.1"/>
</dbReference>
<dbReference type="GO" id="GO:0008610">
    <property type="term" value="P:lipid biosynthetic process"/>
    <property type="evidence" value="ECO:0007669"/>
    <property type="project" value="UniProtKB-ARBA"/>
</dbReference>
<evidence type="ECO:0000313" key="5">
    <source>
        <dbReference type="EMBL" id="SET46699.1"/>
    </source>
</evidence>
<feature type="domain" description="Carrier" evidence="4">
    <location>
        <begin position="930"/>
        <end position="1005"/>
    </location>
</feature>
<dbReference type="Pfam" id="PF00550">
    <property type="entry name" value="PP-binding"/>
    <property type="match status" value="5"/>
</dbReference>
<dbReference type="FunFam" id="3.40.50.980:FF:000001">
    <property type="entry name" value="Non-ribosomal peptide synthetase"/>
    <property type="match status" value="1"/>
</dbReference>
<dbReference type="InterPro" id="IPR023213">
    <property type="entry name" value="CAT-like_dom_sf"/>
</dbReference>
<dbReference type="SMART" id="SM00823">
    <property type="entry name" value="PKS_PP"/>
    <property type="match status" value="5"/>
</dbReference>
<dbReference type="Pfam" id="PF00668">
    <property type="entry name" value="Condensation"/>
    <property type="match status" value="5"/>
</dbReference>
<dbReference type="FunFam" id="3.40.50.12780:FF:000012">
    <property type="entry name" value="Non-ribosomal peptide synthetase"/>
    <property type="match status" value="1"/>
</dbReference>
<dbReference type="OrthoDB" id="3671989at2"/>
<dbReference type="PROSITE" id="PS00012">
    <property type="entry name" value="PHOSPHOPANTETHEINE"/>
    <property type="match status" value="3"/>
</dbReference>
<dbReference type="Gene3D" id="3.30.559.10">
    <property type="entry name" value="Chloramphenicol acetyltransferase-like domain"/>
    <property type="match status" value="5"/>
</dbReference>
<dbReference type="Gene3D" id="2.30.38.10">
    <property type="entry name" value="Luciferase, Domain 3"/>
    <property type="match status" value="2"/>
</dbReference>
<evidence type="ECO:0000259" key="4">
    <source>
        <dbReference type="PROSITE" id="PS50075"/>
    </source>
</evidence>
<dbReference type="InterPro" id="IPR036736">
    <property type="entry name" value="ACP-like_sf"/>
</dbReference>
<sequence>MTGPEAKKIKDVWPLTPLQEGLFFHARHGEDDPYTVHTTVRLRGPLDAAALRGAAERLLARHDPLRAAFRSRRNGRPVQVIAARAALRWREVDLTGGGSVAEVVERDRRTPFDLEAPPLLRFTLVREAPDRHLLLVANHHLVLDGWSLNLALRELFELYAGAEPPPAPPYQDYLAWLGGRDVAAARNAWREHLAGLGEPTLVAPGTDGPGAAREVVTELTADLTGRLAAQARRSGVTMSMVVQTAWALVLGALTGRDDVVFGTTVSGRPPELPAADRMIGLFINTLPVRVRLRAAEPVTACLARLRDAHARLADHQHLGLAEIQRLAGAGELFDTLVLFENHPAGPVGPLVESVEERDATHYPITLCARPGERLRLELAYREGRVSAAEAGRMLDRLVRALDRLAAAPDRPIGLIDLLDETERAQVLGAQAGTAGPYPVRTPADAFAERCAATPDATAVVDAAGNALTYAGLAARADRLAGALGVGPEDVVALALPRGLDLVAAVLAVWRSSAAYLPVDPGYPADRIALMLGDARAAVVVTDSATAPGLPLTGDARIVLADDPAPGTANREAARPEHPAYVIYTSGSTGRPKGVVVPHGAVANLLAAHEADTVAAAVAATGGRRLRVAHSASFSFDASVDPLLWMLAGHELHVLDDATYQDPELLAGYLAEHRIDYVDVTPSYLASLISALEDGPHRPAVVAVGGEAVPGPLWRRLRALPGVIARDLYGPTECTVDAYVRRQDGTEGPVPGVRALVLDPMLRPAPPGVTGELYLAGAGLARGYLGRPGLTAERFVPCPYGPPGARMYRTGDLARWRDGRLELAGRADDQVKIRGFRIEPGEVEAALAGCPGVEEAAVAVREDGAGGPRLVAYVRGRADEDEVRAYLRGVLPRPLVPSAVVRLAELPLLPNGKVDRRALPDPAGTRAAGREPRGPLEERLCALFADVLGVDRVGADDDFFELGGHSLLAARLVSRLRTELGAAAGVRTLFDAPTVAELSGRLGVAAARPPLVPRPRPERVPVSHAQRGLWLQHRLEGGSATYNMPFALRLDGPPDVAALELALADVVERHEVLRTVFGEEDGEPYQIVLDRADVRVETGPADLGHVFDLATEPPLRAWLDGDRLTVLLHHIAGDELSLRPLVADLTAAYRARAEGRAPDWTPLPVQYADYALWQRELLGDLDDPAGRPAKELAYWRRALDGLPPELPLPVDRPFPDEPGRRGATIDFDLPLDAIDELAGRHGCTPFMVLHAAVAALLTRLGAGADIVLGTPVAGRVDEALNDLVGLFVNTVVLRVDTGGEVTFAGLLEQVRAADLAAFDHAEIPFDLLVEELRPVRVPGRHPLFQVMIAYERDSGLPVEEAGGPGVSKFDLTFVLGPGGGQVEYRTDLFDAATAEGLGARLAEVVRQAALRPERSIAELPVAPMRAPAVRGLPSGVGGAEPRTEAERVLCRLFGEVLGVRDVGAADDFFLLGGHSLLAGRLAARIRAVTGTEAALGDVFAAPTPAALAARLAPAVGGGAPPLEVRERPERVPLAAAQRRLWFLHRLHGPSDAYTVPLLLRLREPLDPAVLRRAVGDLMERHEALRTVFGEEDGEPYQIVLDRVDPPVTAGPADLGHVFDLAAEPPLRVWLDGDRLTVLLHHLAADEWSVGPLRDDLATAYRARAEGRAPDWTPLPVQYADYALWQRDLLAGGLADRQLAHWTGVLADLPGRLELPAWACGDATAAASRPAAPLRELARRNGTTVFMAAHAVVAALLTRLGAGTDVPVGAAVAGRTDEVLTGLIGFFVNTVVLRVDTGGDPTFAELLARVRAADLAAFEHADVPFDQVVEAVNPERGDGDPLFQVAVAYHPATGSAPGFAAEEEPAPPGPAKFDLSVTFTERPGSAELDVLVEHRGGAAGRYAAHLLRLLDAVTADPGRRLSEYPLLAPAELETVLTTWNDTGSAEPFLTLSELFEAQVRATPDAIAVRCESESLTYAELDARADRLAASLAAAGAGPERIVAVALPRDPRMVVGVLAVAKAGAAYLPIDPAQPAGRIAAMLEDARPVLLLATRETARGVPMTPLLMDDPPAPAGPPVRPLPRHPVYVIYTSGSTGRPKGVVLEHAGVRALVDTAVRRFGVGPGSRVLQFASISFDVAFWELTMALCTGATLVVVPAERRVAGPELTEYATRHDVTHLALPPALLSALPDGCTLPEGATLLVGTETVTPELVRRWAGRHRVIDAYGPTEAMVNSTLWPAHGDLDALTTVPIGRPDVGKRVYVLDRALRPTPPGVIGELYVAGAGLARGYLDRPALTGERFVPDPYGPPGTRMYRTGDLARWRDDGAVEFAGRADGQIKIRGFRIEPGEVESALAGCPGVREVAVVAREDRPGERRLVAYVTGAGTDPATLRAHVAARLPDYMVPAAFVALDALPLMVNGKVDRKALPAPGALAAGRSRGPRTPAERALCAIFADVLGVEGVGVDDNFFHLGGHSLLAVKVLARVRDGLGADLPLRALFDTPTVAGLAGALAASPPARPGDLVRAVRPERVPLSSAQLRLWFLGALEGRSATYNVPLAVRLPGPVEPSVLRAALGDVVRRHEVLRTVYREADGVPYQVVLDPADPEVAVGPPDLGHVFDLAAEPPLRAWLDGDRLTLLLHHIACDEWSVAPLLADLAAALRARADGRAPDLAPLPVQVADHALWERDRLDATLPEHLAYWTKVLAGLPERLALPPAGAGGAVVRQAPAGVRDALAALAARAGTSLFMVLHAAVAALLTRLGAGTDVPVGTPVAGRPDDAPPDLVGFFVNTVVLRVDTGGDPAFAELLERVREVDLAAFEHAGAPFERVVEAVNPGRSGAGNPLFQVMVTYQRSGPAALEVLPEPGPPAPKFDLAFAFTETSGLEVAVEHRLAPDVAESVTDALLRVLEQVAATPAAPLSALDLPAVGLGVGDPRPARREIARREPEGPTERRMTAIFEEVLDVAGVGAGDDFFHLGGHSLLAVRLISRIRAELGAAVTVRDVFDAPTVAGLAARLARVPDPVPAVRPRARGERVPLSSAQRRLWFLHTLDGPSAAYNVPLAVRLRGPLSVDALREAVGDVVARHEALRTVAAEDELGPYQVVLDPARVQVMDGPGDPGHRFRLDDEPPIKVWLHATAPGEHLLLVLLHHIAADEWSVGPLWDDLAAAYRARAEGRAPDWTPLLVQYADYTLWERENHDPDRLAYWRRALAGLPEHPRLPHDLPRPAVATGDGDVVEFRLPPGTRQGLARLAADGGATMFMVVHAAVAALLTRLGAGTDVAVGTPVANRPDDALADLVGFFVNTVVLRVDTGGDPAFAELLERVRDADLAAFEHADMPFDQVVQAVAPARSPAWHPLFQVAVAYHPAGRPLGPLGEAAAEIEEVSTGTAKFDLAVSLAEEGEGAVEYRTDLFTRGTAERIAGALAELLATVARAPDTRLSELDVPPVTPADWTPVPATAGTAGSPVDVRRVAELFADVLGVPVPGPDEGFFELGGHSLLAGRLMTAVAAEFGVRLPVRTLFEAPTPAALAAAVRAPHRPGHALDVLLPIRTSGEGPPLFCVHPLFGLAWCFTGLAGSLDVPVYGLQARGLAGPEPLPRTLDEMAAGYLDAVRAVAPAGPYRLLGWSFGGVVAHAMAARLRREGEEVALLAMLDSYPLLPGERPETGDDEQDALRFLLRLAGHDARGPLDRRRVVRYLRAGGGALAEIEEATIGAMIDVAVNAERLITADRHPYYDGDLLFVTAGADKTGSGLEPGRWRPYVGGAVEEHVLDCAHHQLADPGPLAQVARILKERLR</sequence>